<reference evidence="10" key="1">
    <citation type="submission" date="2018-06" db="EMBL/GenBank/DDBJ databases">
        <authorList>
            <person name="Guldener U."/>
        </authorList>
    </citation>
    <scope>NUCLEOTIDE SEQUENCE [LARGE SCALE GENOMIC DNA]</scope>
    <source>
        <strain evidence="10">UTAD17</strain>
    </source>
</reference>
<feature type="domain" description="Xylanolytic transcriptional activator regulatory" evidence="8">
    <location>
        <begin position="282"/>
        <end position="356"/>
    </location>
</feature>
<evidence type="ECO:0000259" key="8">
    <source>
        <dbReference type="SMART" id="SM00906"/>
    </source>
</evidence>
<evidence type="ECO:0000256" key="2">
    <source>
        <dbReference type="ARBA" id="ARBA00022833"/>
    </source>
</evidence>
<evidence type="ECO:0000313" key="9">
    <source>
        <dbReference type="EMBL" id="SSD59864.1"/>
    </source>
</evidence>
<feature type="compositionally biased region" description="Low complexity" evidence="7">
    <location>
        <begin position="977"/>
        <end position="989"/>
    </location>
</feature>
<evidence type="ECO:0000256" key="3">
    <source>
        <dbReference type="ARBA" id="ARBA00023015"/>
    </source>
</evidence>
<dbReference type="GO" id="GO:0008270">
    <property type="term" value="F:zinc ion binding"/>
    <property type="evidence" value="ECO:0007669"/>
    <property type="project" value="InterPro"/>
</dbReference>
<dbReference type="EMBL" id="UFAJ01000221">
    <property type="protein sequence ID" value="SSD59864.1"/>
    <property type="molecule type" value="Genomic_DNA"/>
</dbReference>
<dbReference type="AlphaFoldDB" id="A0A376B5X7"/>
<evidence type="ECO:0000256" key="6">
    <source>
        <dbReference type="ARBA" id="ARBA00023242"/>
    </source>
</evidence>
<keyword evidence="5" id="KW-0804">Transcription</keyword>
<dbReference type="VEuPathDB" id="FungiDB:SCODWIG_01625"/>
<organism evidence="9 10">
    <name type="scientific">Saccharomycodes ludwigii</name>
    <dbReference type="NCBI Taxonomy" id="36035"/>
    <lineage>
        <taxon>Eukaryota</taxon>
        <taxon>Fungi</taxon>
        <taxon>Dikarya</taxon>
        <taxon>Ascomycota</taxon>
        <taxon>Saccharomycotina</taxon>
        <taxon>Saccharomycetes</taxon>
        <taxon>Saccharomycodales</taxon>
        <taxon>Saccharomycodaceae</taxon>
        <taxon>Saccharomycodes</taxon>
    </lineage>
</organism>
<gene>
    <name evidence="9" type="ORF">SCODWIG_01625</name>
</gene>
<keyword evidence="1" id="KW-0479">Metal-binding</keyword>
<feature type="compositionally biased region" description="Basic and acidic residues" evidence="7">
    <location>
        <begin position="965"/>
        <end position="976"/>
    </location>
</feature>
<dbReference type="GO" id="GO:0005634">
    <property type="term" value="C:nucleus"/>
    <property type="evidence" value="ECO:0007669"/>
    <property type="project" value="TreeGrafter"/>
</dbReference>
<dbReference type="PANTHER" id="PTHR31668:SF4">
    <property type="entry name" value="TRANSCRIPTIONAL ACTIVATOR PROTEIN DAL81"/>
    <property type="match status" value="1"/>
</dbReference>
<keyword evidence="10" id="KW-1185">Reference proteome</keyword>
<evidence type="ECO:0000313" key="10">
    <source>
        <dbReference type="Proteomes" id="UP000262825"/>
    </source>
</evidence>
<dbReference type="InterPro" id="IPR050797">
    <property type="entry name" value="Carb_Metab_Trans_Reg"/>
</dbReference>
<feature type="compositionally biased region" description="Polar residues" evidence="7">
    <location>
        <begin position="819"/>
        <end position="834"/>
    </location>
</feature>
<keyword evidence="2" id="KW-0862">Zinc</keyword>
<feature type="compositionally biased region" description="Polar residues" evidence="7">
    <location>
        <begin position="619"/>
        <end position="631"/>
    </location>
</feature>
<evidence type="ECO:0000256" key="7">
    <source>
        <dbReference type="SAM" id="MobiDB-lite"/>
    </source>
</evidence>
<name>A0A376B5X7_9ASCO</name>
<keyword evidence="3" id="KW-0805">Transcription regulation</keyword>
<dbReference type="Proteomes" id="UP000262825">
    <property type="component" value="Unassembled WGS sequence"/>
</dbReference>
<feature type="region of interest" description="Disordered" evidence="7">
    <location>
        <begin position="25"/>
        <end position="69"/>
    </location>
</feature>
<evidence type="ECO:0000256" key="4">
    <source>
        <dbReference type="ARBA" id="ARBA00023125"/>
    </source>
</evidence>
<accession>A0A376B5X7</accession>
<protein>
    <recommendedName>
        <fullName evidence="8">Xylanolytic transcriptional activator regulatory domain-containing protein</fullName>
    </recommendedName>
</protein>
<feature type="region of interest" description="Disordered" evidence="7">
    <location>
        <begin position="617"/>
        <end position="654"/>
    </location>
</feature>
<evidence type="ECO:0000256" key="1">
    <source>
        <dbReference type="ARBA" id="ARBA00022723"/>
    </source>
</evidence>
<keyword evidence="6" id="KW-0539">Nucleus</keyword>
<keyword evidence="4" id="KW-0238">DNA-binding</keyword>
<feature type="compositionally biased region" description="Polar residues" evidence="7">
    <location>
        <begin position="903"/>
        <end position="948"/>
    </location>
</feature>
<feature type="compositionally biased region" description="Polar residues" evidence="7">
    <location>
        <begin position="638"/>
        <end position="654"/>
    </location>
</feature>
<sequence>MLQSIAPPSQQRQYLNNLSLNSGSITNNTNMTTSSSSSPSNLQFMINNSNQSNTTPTTRNHRNSGNSSIGKFTLSGSNLVKQNYYNGQMNQQQIMTPAVPIQYPRSSFYVGPTSLFDINLVNHVKLDKIDQIQISKTLTLRKVASTVQFVLRDDFNESLYLKQAQEIDYVEKLVHPHGKVLVDIFFKIIHPYFPILHERVFMEKYSRSYRELTAPLLASIYSLALQWWDFHPQLVGFPRPNVQDELNSISLRMFFDVIERPKLSIVQTGLLILMCRADSTNNWVIVSEVVALAEELGLGVDCQDWRLPRWERGLRRRLAWAVWAMDKWISLLEGRYSHLILGRNWLVKMLGEEDFPEDSPTMDSVNQGNSSNNQKSIFSAQSPSFASLMDLTPTADDINNGKLLFQQYVSLSIILGEILDTFYTLGALATTNRVEYVLKLAKPLQLKLREWYHSLPPQLSINNFQAKKFNSNASLTLAYFAAEITLHRKIISTLDSNTPKELTHVCRQAAKTRLAAAIEFICELKSEHTNAFWYSSSTGNLALMGTFAALLYVTSTTKEEALEFRDYLRKYVWVLRITSKSFEKAKFALDRILMLLIQIPGLLTDEPLTVGGAVPASSVAGSPQSTNQNNFVPLPPSRVQTPSTRAHSNIPNRVSSTINNDNQLNNVLLSSSSNMNMPISAPSVLPQQQLNSPMLVEQQQSQYKTKNAFATVANNTNTNTAINNNNKTKINFTDNDNITYDPNNYDNSTHTAKSAPDKISMDKLKNLSPEVLETLRSLQDNVPGLSDFIAAATTAATTTATTTSNITNNDSAMVNNCKTQDNIRSGSNISNFSALSPKKNSNHNNINTNITNSNNSNDTDNNDSNDINNNDNNNDNNNNNNNNNNSSTKNDNNNINDSDNKNTAASITSTTDNHLNKTNDVTNKNSDKNTNILMNEVSKTPTSTSDSTNINDKVNEDNNNNDNISCDKKDTDRHSDSGISKNSNASSSNEFQKSGDSNQASIPTPTISNSNSTPEGKSKDVTNPIDD</sequence>
<feature type="region of interest" description="Disordered" evidence="7">
    <location>
        <begin position="819"/>
        <end position="1027"/>
    </location>
</feature>
<proteinExistence type="predicted"/>
<dbReference type="GO" id="GO:0006351">
    <property type="term" value="P:DNA-templated transcription"/>
    <property type="evidence" value="ECO:0007669"/>
    <property type="project" value="InterPro"/>
</dbReference>
<feature type="compositionally biased region" description="Low complexity" evidence="7">
    <location>
        <begin position="25"/>
        <end position="58"/>
    </location>
</feature>
<dbReference type="Pfam" id="PF04082">
    <property type="entry name" value="Fungal_trans"/>
    <property type="match status" value="1"/>
</dbReference>
<feature type="compositionally biased region" description="Low complexity" evidence="7">
    <location>
        <begin position="838"/>
        <end position="897"/>
    </location>
</feature>
<dbReference type="GO" id="GO:0003677">
    <property type="term" value="F:DNA binding"/>
    <property type="evidence" value="ECO:0007669"/>
    <property type="project" value="UniProtKB-KW"/>
</dbReference>
<dbReference type="SMART" id="SM00906">
    <property type="entry name" value="Fungal_trans"/>
    <property type="match status" value="1"/>
</dbReference>
<dbReference type="GO" id="GO:0001080">
    <property type="term" value="P:nitrogen catabolite activation of transcription from RNA polymerase II promoter"/>
    <property type="evidence" value="ECO:0007669"/>
    <property type="project" value="TreeGrafter"/>
</dbReference>
<feature type="compositionally biased region" description="Polar residues" evidence="7">
    <location>
        <begin position="990"/>
        <end position="1015"/>
    </location>
</feature>
<dbReference type="InterPro" id="IPR007219">
    <property type="entry name" value="XnlR_reg_dom"/>
</dbReference>
<dbReference type="CDD" id="cd12148">
    <property type="entry name" value="fungal_TF_MHR"/>
    <property type="match status" value="1"/>
</dbReference>
<feature type="compositionally biased region" description="Low complexity" evidence="7">
    <location>
        <begin position="949"/>
        <end position="964"/>
    </location>
</feature>
<evidence type="ECO:0000256" key="5">
    <source>
        <dbReference type="ARBA" id="ARBA00023163"/>
    </source>
</evidence>
<dbReference type="PANTHER" id="PTHR31668">
    <property type="entry name" value="GLUCOSE TRANSPORT TRANSCRIPTION REGULATOR RGT1-RELATED-RELATED"/>
    <property type="match status" value="1"/>
</dbReference>